<comment type="caution">
    <text evidence="2">The sequence shown here is derived from an EMBL/GenBank/DDBJ whole genome shotgun (WGS) entry which is preliminary data.</text>
</comment>
<gene>
    <name evidence="2" type="ORF">Tci_048118</name>
</gene>
<evidence type="ECO:0000256" key="1">
    <source>
        <dbReference type="SAM" id="MobiDB-lite"/>
    </source>
</evidence>
<feature type="compositionally biased region" description="Acidic residues" evidence="1">
    <location>
        <begin position="1"/>
        <end position="10"/>
    </location>
</feature>
<sequence length="83" mass="9773">MAGYEKEEEVGSSTNVMDRAKKKASTSYIPSASSAISDEALARYYRAFGKIWRKRRVLEHKRRVQESILILTQIYRIILEEYW</sequence>
<evidence type="ECO:0000313" key="2">
    <source>
        <dbReference type="EMBL" id="GEU76140.1"/>
    </source>
</evidence>
<name>A0A6L2MQX5_TANCI</name>
<dbReference type="AlphaFoldDB" id="A0A6L2MQX5"/>
<feature type="region of interest" description="Disordered" evidence="1">
    <location>
        <begin position="1"/>
        <end position="25"/>
    </location>
</feature>
<dbReference type="EMBL" id="BKCJ010007220">
    <property type="protein sequence ID" value="GEU76140.1"/>
    <property type="molecule type" value="Genomic_DNA"/>
</dbReference>
<reference evidence="2" key="1">
    <citation type="journal article" date="2019" name="Sci. Rep.">
        <title>Draft genome of Tanacetum cinerariifolium, the natural source of mosquito coil.</title>
        <authorList>
            <person name="Yamashiro T."/>
            <person name="Shiraishi A."/>
            <person name="Satake H."/>
            <person name="Nakayama K."/>
        </authorList>
    </citation>
    <scope>NUCLEOTIDE SEQUENCE</scope>
</reference>
<protein>
    <submittedName>
        <fullName evidence="2">Uncharacterized protein</fullName>
    </submittedName>
</protein>
<organism evidence="2">
    <name type="scientific">Tanacetum cinerariifolium</name>
    <name type="common">Dalmatian daisy</name>
    <name type="synonym">Chrysanthemum cinerariifolium</name>
    <dbReference type="NCBI Taxonomy" id="118510"/>
    <lineage>
        <taxon>Eukaryota</taxon>
        <taxon>Viridiplantae</taxon>
        <taxon>Streptophyta</taxon>
        <taxon>Embryophyta</taxon>
        <taxon>Tracheophyta</taxon>
        <taxon>Spermatophyta</taxon>
        <taxon>Magnoliopsida</taxon>
        <taxon>eudicotyledons</taxon>
        <taxon>Gunneridae</taxon>
        <taxon>Pentapetalae</taxon>
        <taxon>asterids</taxon>
        <taxon>campanulids</taxon>
        <taxon>Asterales</taxon>
        <taxon>Asteraceae</taxon>
        <taxon>Asteroideae</taxon>
        <taxon>Anthemideae</taxon>
        <taxon>Anthemidinae</taxon>
        <taxon>Tanacetum</taxon>
    </lineage>
</organism>
<accession>A0A6L2MQX5</accession>
<proteinExistence type="predicted"/>